<sequence length="168" mass="18586">MPTVLHLVRSVVSPLTRTRFFRWCAPRVLPAVERVIAAVSGGRVQLSALLVPSLVLHTTGARSGEPRDSALMYTPDGHGRAIVAGTSFARDRHPGWTYNLIAHPDAAITVRGRTMPVRASRIADDERDAAWARIEAQWPGYRAYERESGRVVRLFLLQPVADVQHASM</sequence>
<evidence type="ECO:0000313" key="3">
    <source>
        <dbReference type="EMBL" id="RXZ50309.1"/>
    </source>
</evidence>
<dbReference type="SUPFAM" id="SSF50475">
    <property type="entry name" value="FMN-binding split barrel"/>
    <property type="match status" value="1"/>
</dbReference>
<evidence type="ECO:0000313" key="4">
    <source>
        <dbReference type="Proteomes" id="UP000292935"/>
    </source>
</evidence>
<name>A0A4Q2JU62_9MICO</name>
<dbReference type="RefSeq" id="WP_129230109.1">
    <property type="nucleotide sequence ID" value="NZ_SDPO01000001.1"/>
</dbReference>
<comment type="caution">
    <text evidence="3">The sequence shown here is derived from an EMBL/GenBank/DDBJ whole genome shotgun (WGS) entry which is preliminary data.</text>
</comment>
<dbReference type="Proteomes" id="UP000292935">
    <property type="component" value="Unassembled WGS sequence"/>
</dbReference>
<dbReference type="PANTHER" id="PTHR39428">
    <property type="entry name" value="F420H(2)-DEPENDENT QUINONE REDUCTASE RV1261C"/>
    <property type="match status" value="1"/>
</dbReference>
<dbReference type="PANTHER" id="PTHR39428:SF1">
    <property type="entry name" value="F420H(2)-DEPENDENT QUINONE REDUCTASE RV1261C"/>
    <property type="match status" value="1"/>
</dbReference>
<gene>
    <name evidence="3" type="ORF">ESP57_00320</name>
</gene>
<dbReference type="GO" id="GO:0070967">
    <property type="term" value="F:coenzyme F420 binding"/>
    <property type="evidence" value="ECO:0007669"/>
    <property type="project" value="TreeGrafter"/>
</dbReference>
<evidence type="ECO:0000256" key="2">
    <source>
        <dbReference type="ARBA" id="ARBA00049106"/>
    </source>
</evidence>
<dbReference type="OrthoDB" id="8225825at2"/>
<reference evidence="3 4" key="1">
    <citation type="submission" date="2019-01" db="EMBL/GenBank/DDBJ databases">
        <authorList>
            <person name="Li J."/>
        </authorList>
    </citation>
    <scope>NUCLEOTIDE SEQUENCE [LARGE SCALE GENOMIC DNA]</scope>
    <source>
        <strain evidence="3 4">CCUG 35506</strain>
    </source>
</reference>
<dbReference type="GO" id="GO:0005886">
    <property type="term" value="C:plasma membrane"/>
    <property type="evidence" value="ECO:0007669"/>
    <property type="project" value="TreeGrafter"/>
</dbReference>
<dbReference type="Gene3D" id="2.30.110.10">
    <property type="entry name" value="Electron Transport, Fmn-binding Protein, Chain A"/>
    <property type="match status" value="1"/>
</dbReference>
<dbReference type="EMBL" id="SDPO01000001">
    <property type="protein sequence ID" value="RXZ50309.1"/>
    <property type="molecule type" value="Genomic_DNA"/>
</dbReference>
<dbReference type="InterPro" id="IPR004378">
    <property type="entry name" value="F420H2_quin_Rdtase"/>
</dbReference>
<evidence type="ECO:0000256" key="1">
    <source>
        <dbReference type="ARBA" id="ARBA00008710"/>
    </source>
</evidence>
<protein>
    <submittedName>
        <fullName evidence="3">Nitroreductase family deazaflavin-dependent oxidoreductase</fullName>
    </submittedName>
</protein>
<accession>A0A4Q2JU62</accession>
<dbReference type="InterPro" id="IPR012349">
    <property type="entry name" value="Split_barrel_FMN-bd"/>
</dbReference>
<dbReference type="Pfam" id="PF04075">
    <property type="entry name" value="F420H2_quin_red"/>
    <property type="match status" value="1"/>
</dbReference>
<dbReference type="NCBIfam" id="TIGR00026">
    <property type="entry name" value="hi_GC_TIGR00026"/>
    <property type="match status" value="1"/>
</dbReference>
<comment type="similarity">
    <text evidence="1">Belongs to the F420H(2)-dependent quinone reductase family.</text>
</comment>
<comment type="catalytic activity">
    <reaction evidence="2">
        <text>oxidized coenzyme F420-(gamma-L-Glu)(n) + a quinol + H(+) = reduced coenzyme F420-(gamma-L-Glu)(n) + a quinone</text>
        <dbReference type="Rhea" id="RHEA:39663"/>
        <dbReference type="Rhea" id="RHEA-COMP:12939"/>
        <dbReference type="Rhea" id="RHEA-COMP:14378"/>
        <dbReference type="ChEBI" id="CHEBI:15378"/>
        <dbReference type="ChEBI" id="CHEBI:24646"/>
        <dbReference type="ChEBI" id="CHEBI:132124"/>
        <dbReference type="ChEBI" id="CHEBI:133980"/>
        <dbReference type="ChEBI" id="CHEBI:139511"/>
    </reaction>
</comment>
<dbReference type="AlphaFoldDB" id="A0A4Q2JU62"/>
<proteinExistence type="inferred from homology"/>
<dbReference type="GO" id="GO:0016491">
    <property type="term" value="F:oxidoreductase activity"/>
    <property type="evidence" value="ECO:0007669"/>
    <property type="project" value="InterPro"/>
</dbReference>
<organism evidence="3 4">
    <name type="scientific">Agromyces fucosus</name>
    <dbReference type="NCBI Taxonomy" id="41985"/>
    <lineage>
        <taxon>Bacteria</taxon>
        <taxon>Bacillati</taxon>
        <taxon>Actinomycetota</taxon>
        <taxon>Actinomycetes</taxon>
        <taxon>Micrococcales</taxon>
        <taxon>Microbacteriaceae</taxon>
        <taxon>Agromyces</taxon>
    </lineage>
</organism>
<keyword evidence="4" id="KW-1185">Reference proteome</keyword>